<sequence>MYTIPLVLPFLLSASIFGKAHSKIVVGPHLTTAECVVGANCTIEWLTDDCDQTQKVREFSLVRMAVILSGVSMHCGLTARWTAVREAIQLDNSYAFLDNVQENSCMYTMIKAETGNFRSNERYDIFMAPFDAAYPEDRWNYDSDIRAGVSFDVSATASESAEVTKNPPACQRPLMLPDTFSPESDGYNCFDDPKYVGCRYWYWKEVVELIKTASTITGIGAFYLGVGFAMLVYVLSLWTVRRTRSSRCSVIIPPSTSPRSADPEAARAELDVQPRSTWPGGVLNAVHEPHPGIPVVPVVSDEVGTTTKASSPVSQIHELAASPTQQRDGIWQGPGIATINTPSVNPVTGSHDAAKPAELTNGERQPITEDSGHCRLQPEVTKHLSPNPIKHQRKASKEPDFEMLTLASIGSNP</sequence>
<dbReference type="Proteomes" id="UP000038010">
    <property type="component" value="Unassembled WGS sequence"/>
</dbReference>
<evidence type="ECO:0000256" key="3">
    <source>
        <dbReference type="SAM" id="SignalP"/>
    </source>
</evidence>
<dbReference type="RefSeq" id="XP_018005410.1">
    <property type="nucleotide sequence ID" value="XM_018148949.1"/>
</dbReference>
<organism evidence="4 5">
    <name type="scientific">Cyphellophora attinorum</name>
    <dbReference type="NCBI Taxonomy" id="1664694"/>
    <lineage>
        <taxon>Eukaryota</taxon>
        <taxon>Fungi</taxon>
        <taxon>Dikarya</taxon>
        <taxon>Ascomycota</taxon>
        <taxon>Pezizomycotina</taxon>
        <taxon>Eurotiomycetes</taxon>
        <taxon>Chaetothyriomycetidae</taxon>
        <taxon>Chaetothyriales</taxon>
        <taxon>Cyphellophoraceae</taxon>
        <taxon>Cyphellophora</taxon>
    </lineage>
</organism>
<dbReference type="AlphaFoldDB" id="A0A0N1HGQ5"/>
<evidence type="ECO:0000256" key="2">
    <source>
        <dbReference type="SAM" id="Phobius"/>
    </source>
</evidence>
<evidence type="ECO:0000313" key="5">
    <source>
        <dbReference type="Proteomes" id="UP000038010"/>
    </source>
</evidence>
<gene>
    <name evidence="4" type="ORF">AB675_849</name>
</gene>
<feature type="transmembrane region" description="Helical" evidence="2">
    <location>
        <begin position="220"/>
        <end position="240"/>
    </location>
</feature>
<keyword evidence="2" id="KW-1133">Transmembrane helix</keyword>
<keyword evidence="2" id="KW-0472">Membrane</keyword>
<proteinExistence type="predicted"/>
<reference evidence="4 5" key="1">
    <citation type="submission" date="2015-06" db="EMBL/GenBank/DDBJ databases">
        <title>Draft genome of the ant-associated black yeast Phialophora attae CBS 131958.</title>
        <authorList>
            <person name="Moreno L.F."/>
            <person name="Stielow B.J."/>
            <person name="de Hoog S."/>
            <person name="Vicente V.A."/>
            <person name="Weiss V.A."/>
            <person name="de Vries M."/>
            <person name="Cruz L.M."/>
            <person name="Souza E.M."/>
        </authorList>
    </citation>
    <scope>NUCLEOTIDE SEQUENCE [LARGE SCALE GENOMIC DNA]</scope>
    <source>
        <strain evidence="4 5">CBS 131958</strain>
    </source>
</reference>
<dbReference type="GeneID" id="28740819"/>
<name>A0A0N1HGQ5_9EURO</name>
<evidence type="ECO:0000313" key="4">
    <source>
        <dbReference type="EMBL" id="KPI45447.1"/>
    </source>
</evidence>
<dbReference type="EMBL" id="LFJN01000001">
    <property type="protein sequence ID" value="KPI45447.1"/>
    <property type="molecule type" value="Genomic_DNA"/>
</dbReference>
<feature type="chain" id="PRO_5005873352" evidence="3">
    <location>
        <begin position="23"/>
        <end position="413"/>
    </location>
</feature>
<keyword evidence="3" id="KW-0732">Signal</keyword>
<keyword evidence="5" id="KW-1185">Reference proteome</keyword>
<evidence type="ECO:0000256" key="1">
    <source>
        <dbReference type="SAM" id="MobiDB-lite"/>
    </source>
</evidence>
<feature type="signal peptide" evidence="3">
    <location>
        <begin position="1"/>
        <end position="22"/>
    </location>
</feature>
<dbReference type="VEuPathDB" id="FungiDB:AB675_849"/>
<accession>A0A0N1HGQ5</accession>
<keyword evidence="2" id="KW-0812">Transmembrane</keyword>
<comment type="caution">
    <text evidence="4">The sequence shown here is derived from an EMBL/GenBank/DDBJ whole genome shotgun (WGS) entry which is preliminary data.</text>
</comment>
<feature type="region of interest" description="Disordered" evidence="1">
    <location>
        <begin position="378"/>
        <end position="401"/>
    </location>
</feature>
<protein>
    <submittedName>
        <fullName evidence="4">Uncharacterized protein</fullName>
    </submittedName>
</protein>